<feature type="binding site" evidence="9">
    <location>
        <position position="123"/>
    </location>
    <ligand>
        <name>Zn(2+)</name>
        <dbReference type="ChEBI" id="CHEBI:29105"/>
        <note>catalytic</note>
    </ligand>
</feature>
<dbReference type="SUPFAM" id="SSF55486">
    <property type="entry name" value="Metalloproteases ('zincins'), catalytic domain"/>
    <property type="match status" value="1"/>
</dbReference>
<evidence type="ECO:0000256" key="7">
    <source>
        <dbReference type="ARBA" id="ARBA00022801"/>
    </source>
</evidence>
<sequence length="169" mass="18978">MDNEYDIVIEEGVACPISVEEIEADCNLVLSEEGVERPCTVSISIVSDEEIQQVNLEWREKNAPTDVISLEVERPDDPDLAPGEMCELGDIILAPNFIARQAKEYGTTEADEFRLMLVHAMLHLLGYDHIEDDEAEVMEAREDALVALLSTDRTIEPVVLTRHREGIDE</sequence>
<dbReference type="Gene3D" id="3.40.390.30">
    <property type="entry name" value="Metalloproteases ('zincins'), catalytic domain"/>
    <property type="match status" value="1"/>
</dbReference>
<dbReference type="EC" id="3.1.-.-" evidence="9"/>
<dbReference type="EMBL" id="JABZGU010000068">
    <property type="protein sequence ID" value="MBF4802908.1"/>
    <property type="molecule type" value="Genomic_DNA"/>
</dbReference>
<dbReference type="InterPro" id="IPR020549">
    <property type="entry name" value="YbeY_CS"/>
</dbReference>
<keyword evidence="2 9" id="KW-0690">Ribosome biogenesis</keyword>
<dbReference type="AlphaFoldDB" id="A0A9D6AFE2"/>
<comment type="subcellular location">
    <subcellularLocation>
        <location evidence="9">Cytoplasm</location>
    </subcellularLocation>
</comment>
<dbReference type="PANTHER" id="PTHR46986">
    <property type="entry name" value="ENDORIBONUCLEASE YBEY, CHLOROPLASTIC"/>
    <property type="match status" value="1"/>
</dbReference>
<evidence type="ECO:0000256" key="4">
    <source>
        <dbReference type="ARBA" id="ARBA00022722"/>
    </source>
</evidence>
<dbReference type="PANTHER" id="PTHR46986:SF1">
    <property type="entry name" value="ENDORIBONUCLEASE YBEY, CHLOROPLASTIC"/>
    <property type="match status" value="1"/>
</dbReference>
<evidence type="ECO:0000256" key="1">
    <source>
        <dbReference type="ARBA" id="ARBA00010875"/>
    </source>
</evidence>
<dbReference type="HAMAP" id="MF_00009">
    <property type="entry name" value="Endoribonucl_YbeY"/>
    <property type="match status" value="1"/>
</dbReference>
<keyword evidence="8 9" id="KW-0862">Zinc</keyword>
<reference evidence="10" key="1">
    <citation type="submission" date="2020-04" db="EMBL/GenBank/DDBJ databases">
        <title>Deep metagenomics examines the oral microbiome during advanced dental caries in children, revealing novel taxa and co-occurrences with host molecules.</title>
        <authorList>
            <person name="Baker J.L."/>
            <person name="Morton J.T."/>
            <person name="Dinis M."/>
            <person name="Alvarez R."/>
            <person name="Tran N.C."/>
            <person name="Knight R."/>
            <person name="Edlund A."/>
        </authorList>
    </citation>
    <scope>NUCLEOTIDE SEQUENCE</scope>
    <source>
        <strain evidence="10">JCVI_3_bin.11</strain>
    </source>
</reference>
<dbReference type="PROSITE" id="PS01306">
    <property type="entry name" value="UPF0054"/>
    <property type="match status" value="1"/>
</dbReference>
<dbReference type="NCBIfam" id="TIGR00043">
    <property type="entry name" value="rRNA maturation RNase YbeY"/>
    <property type="match status" value="1"/>
</dbReference>
<organism evidence="10 11">
    <name type="scientific">Lancefieldella parvula</name>
    <dbReference type="NCBI Taxonomy" id="1382"/>
    <lineage>
        <taxon>Bacteria</taxon>
        <taxon>Bacillati</taxon>
        <taxon>Actinomycetota</taxon>
        <taxon>Coriobacteriia</taxon>
        <taxon>Coriobacteriales</taxon>
        <taxon>Atopobiaceae</taxon>
        <taxon>Lancefieldella</taxon>
    </lineage>
</organism>
<proteinExistence type="inferred from homology"/>
<comment type="similarity">
    <text evidence="1 9">Belongs to the endoribonuclease YbeY family.</text>
</comment>
<dbReference type="Proteomes" id="UP000787322">
    <property type="component" value="Unassembled WGS sequence"/>
</dbReference>
<feature type="binding site" evidence="9">
    <location>
        <position position="119"/>
    </location>
    <ligand>
        <name>Zn(2+)</name>
        <dbReference type="ChEBI" id="CHEBI:29105"/>
        <note>catalytic</note>
    </ligand>
</feature>
<accession>A0A9D6AFE2</accession>
<feature type="binding site" evidence="9">
    <location>
        <position position="129"/>
    </location>
    <ligand>
        <name>Zn(2+)</name>
        <dbReference type="ChEBI" id="CHEBI:29105"/>
        <note>catalytic</note>
    </ligand>
</feature>
<evidence type="ECO:0000256" key="3">
    <source>
        <dbReference type="ARBA" id="ARBA00022552"/>
    </source>
</evidence>
<comment type="caution">
    <text evidence="10">The sequence shown here is derived from an EMBL/GenBank/DDBJ whole genome shotgun (WGS) entry which is preliminary data.</text>
</comment>
<evidence type="ECO:0000256" key="2">
    <source>
        <dbReference type="ARBA" id="ARBA00022517"/>
    </source>
</evidence>
<keyword evidence="3 9" id="KW-0698">rRNA processing</keyword>
<evidence type="ECO:0000256" key="6">
    <source>
        <dbReference type="ARBA" id="ARBA00022759"/>
    </source>
</evidence>
<dbReference type="InterPro" id="IPR023091">
    <property type="entry name" value="MetalPrtase_cat_dom_sf_prd"/>
</dbReference>
<evidence type="ECO:0000313" key="10">
    <source>
        <dbReference type="EMBL" id="MBF4802908.1"/>
    </source>
</evidence>
<keyword evidence="4 9" id="KW-0540">Nuclease</keyword>
<dbReference type="GO" id="GO:0004521">
    <property type="term" value="F:RNA endonuclease activity"/>
    <property type="evidence" value="ECO:0007669"/>
    <property type="project" value="UniProtKB-UniRule"/>
</dbReference>
<comment type="function">
    <text evidence="9">Single strand-specific metallo-endoribonuclease involved in late-stage 70S ribosome quality control and in maturation of the 3' terminus of the 16S rRNA.</text>
</comment>
<evidence type="ECO:0000256" key="8">
    <source>
        <dbReference type="ARBA" id="ARBA00022833"/>
    </source>
</evidence>
<evidence type="ECO:0000256" key="5">
    <source>
        <dbReference type="ARBA" id="ARBA00022723"/>
    </source>
</evidence>
<evidence type="ECO:0000313" key="11">
    <source>
        <dbReference type="Proteomes" id="UP000787322"/>
    </source>
</evidence>
<keyword evidence="7 9" id="KW-0378">Hydrolase</keyword>
<dbReference type="GO" id="GO:0004222">
    <property type="term" value="F:metalloendopeptidase activity"/>
    <property type="evidence" value="ECO:0007669"/>
    <property type="project" value="InterPro"/>
</dbReference>
<dbReference type="Pfam" id="PF02130">
    <property type="entry name" value="YbeY"/>
    <property type="match status" value="1"/>
</dbReference>
<keyword evidence="9" id="KW-0963">Cytoplasm</keyword>
<dbReference type="InterPro" id="IPR002036">
    <property type="entry name" value="YbeY"/>
</dbReference>
<comment type="cofactor">
    <cofactor evidence="9">
        <name>Zn(2+)</name>
        <dbReference type="ChEBI" id="CHEBI:29105"/>
    </cofactor>
    <text evidence="9">Binds 1 zinc ion.</text>
</comment>
<dbReference type="GO" id="GO:0005737">
    <property type="term" value="C:cytoplasm"/>
    <property type="evidence" value="ECO:0007669"/>
    <property type="project" value="UniProtKB-SubCell"/>
</dbReference>
<dbReference type="GO" id="GO:0006364">
    <property type="term" value="P:rRNA processing"/>
    <property type="evidence" value="ECO:0007669"/>
    <property type="project" value="UniProtKB-UniRule"/>
</dbReference>
<protein>
    <recommendedName>
        <fullName evidence="9">Endoribonuclease YbeY</fullName>
        <ecNumber evidence="9">3.1.-.-</ecNumber>
    </recommendedName>
</protein>
<gene>
    <name evidence="9 10" type="primary">ybeY</name>
    <name evidence="10" type="ORF">HXK24_03685</name>
</gene>
<evidence type="ECO:0000256" key="9">
    <source>
        <dbReference type="HAMAP-Rule" id="MF_00009"/>
    </source>
</evidence>
<name>A0A9D6AFE2_9ACTN</name>
<dbReference type="GO" id="GO:0008270">
    <property type="term" value="F:zinc ion binding"/>
    <property type="evidence" value="ECO:0007669"/>
    <property type="project" value="UniProtKB-UniRule"/>
</dbReference>
<keyword evidence="5 9" id="KW-0479">Metal-binding</keyword>
<keyword evidence="6 9" id="KW-0255">Endonuclease</keyword>